<name>E0WUR7_9ENTR</name>
<dbReference type="eggNOG" id="COG3570">
    <property type="taxonomic scope" value="Bacteria"/>
</dbReference>
<dbReference type="GO" id="GO:0019748">
    <property type="term" value="P:secondary metabolic process"/>
    <property type="evidence" value="ECO:0007669"/>
    <property type="project" value="InterPro"/>
</dbReference>
<dbReference type="InterPro" id="IPR006748">
    <property type="entry name" value="NH2Glyco/OHUrea_AB-resist_kin"/>
</dbReference>
<accession>E0WUR7</accession>
<dbReference type="Pfam" id="PF04655">
    <property type="entry name" value="APH_6_hur"/>
    <property type="match status" value="1"/>
</dbReference>
<reference evidence="1" key="1">
    <citation type="journal article" date="2009" name="Environ. Microbiol.">
        <title>Dynamics of genome evolution in facultative symbionts of aphids.</title>
        <authorList>
            <person name="Degnan P.H."/>
            <person name="Leonardo T.E."/>
            <person name="Cass B.N."/>
            <person name="Hurwitz B."/>
            <person name="Stern D."/>
            <person name="Gibbs R.A."/>
            <person name="Richards S."/>
            <person name="Moran N.A."/>
        </authorList>
    </citation>
    <scope>NUCLEOTIDE SEQUENCE [LARGE SCALE GENOMIC DNA]</scope>
    <source>
        <strain evidence="1">LSR1</strain>
    </source>
</reference>
<keyword evidence="2" id="KW-1185">Reference proteome</keyword>
<proteinExistence type="predicted"/>
<dbReference type="AlphaFoldDB" id="E0WUR7"/>
<protein>
    <submittedName>
        <fullName evidence="1">Uncharacterized protein</fullName>
    </submittedName>
</protein>
<dbReference type="HOGENOM" id="CLU_2328570_0_0_6"/>
<gene>
    <name evidence="1" type="ORF">REG_1852</name>
</gene>
<sequence>MMRQHQILADGLAKLHRYLDRWQLTEDGPRFHTKSSWLQPVQYCGESAMLKIAMTTEECRGAQLMVWWDGNGAVRVLAQEEHARCFLNMPPDVNRCLR</sequence>
<dbReference type="EMBL" id="GL379705">
    <property type="protein sequence ID" value="EFL91248.1"/>
    <property type="molecule type" value="Genomic_DNA"/>
</dbReference>
<evidence type="ECO:0000313" key="1">
    <source>
        <dbReference type="EMBL" id="EFL91248.1"/>
    </source>
</evidence>
<dbReference type="STRING" id="663321.REG_1852"/>
<dbReference type="Proteomes" id="UP000005726">
    <property type="component" value="Unassembled WGS sequence"/>
</dbReference>
<dbReference type="GO" id="GO:0016773">
    <property type="term" value="F:phosphotransferase activity, alcohol group as acceptor"/>
    <property type="evidence" value="ECO:0007669"/>
    <property type="project" value="InterPro"/>
</dbReference>
<evidence type="ECO:0000313" key="2">
    <source>
        <dbReference type="Proteomes" id="UP000005726"/>
    </source>
</evidence>
<organism evidence="1 2">
    <name type="scientific">Candidatus Regiella insecticola LSR1</name>
    <dbReference type="NCBI Taxonomy" id="663321"/>
    <lineage>
        <taxon>Bacteria</taxon>
        <taxon>Pseudomonadati</taxon>
        <taxon>Pseudomonadota</taxon>
        <taxon>Gammaproteobacteria</taxon>
        <taxon>Enterobacterales</taxon>
        <taxon>Enterobacteriaceae</taxon>
        <taxon>aphid secondary symbionts</taxon>
        <taxon>Candidatus Regiella</taxon>
    </lineage>
</organism>